<proteinExistence type="predicted"/>
<feature type="domain" description="SsuA/THI5-like" evidence="1">
    <location>
        <begin position="53"/>
        <end position="264"/>
    </location>
</feature>
<dbReference type="InterPro" id="IPR027939">
    <property type="entry name" value="NMT1/THI5"/>
</dbReference>
<comment type="caution">
    <text evidence="2">The sequence shown here is derived from an EMBL/GenBank/DDBJ whole genome shotgun (WGS) entry which is preliminary data.</text>
</comment>
<dbReference type="Gene3D" id="3.40.190.10">
    <property type="entry name" value="Periplasmic binding protein-like II"/>
    <property type="match status" value="2"/>
</dbReference>
<sequence>MRESHPRSFRWFLGLTILILGSSTLWGCRTAATAPTLTPTPTAIRLPVGYIPNIQFAPLYVAIEKGYFRSEGLEVSLDYSMETDNVALVGAGNLPFAIVSGEQVLLGRAQGLPVVYVMAWYRDYPVGVAAPQGLGIRTPADLRGRRIGLPGLYGASYIGLRALLSAGGVPEDQVRLEAIGYNQVEALISGQVDAAVVYVTNEPIQLRARGYAVDVLRVADYMALVSNGLITNERTLREQPELVRGMIRAITRGLQDTINDPEGAYAISEKYVENLAQADRAVQMDVLTTSIGLWQQAPWGYSDPQAWENMARVLREMGLLTQPLEITQAYSNAYLPQGQP</sequence>
<evidence type="ECO:0000313" key="3">
    <source>
        <dbReference type="Proteomes" id="UP001254165"/>
    </source>
</evidence>
<dbReference type="EMBL" id="JAUHMF010000002">
    <property type="protein sequence ID" value="MDT8898553.1"/>
    <property type="molecule type" value="Genomic_DNA"/>
</dbReference>
<dbReference type="RefSeq" id="WP_315625215.1">
    <property type="nucleotide sequence ID" value="NZ_JAUHMF010000002.1"/>
</dbReference>
<reference evidence="2 3" key="1">
    <citation type="submission" date="2023-07" db="EMBL/GenBank/DDBJ databases">
        <title>Novel species of Thermanaerothrix with wide hydrolytic capabilities.</title>
        <authorList>
            <person name="Zayulina K.S."/>
            <person name="Podosokorskaya O.A."/>
            <person name="Elcheninov A.G."/>
        </authorList>
    </citation>
    <scope>NUCLEOTIDE SEQUENCE [LARGE SCALE GENOMIC DNA]</scope>
    <source>
        <strain evidence="2 3">4228-RoL</strain>
    </source>
</reference>
<dbReference type="Proteomes" id="UP001254165">
    <property type="component" value="Unassembled WGS sequence"/>
</dbReference>
<dbReference type="PANTHER" id="PTHR31528:SF15">
    <property type="entry name" value="RIBOFLAVIN-BINDING PROTEIN RIBY"/>
    <property type="match status" value="1"/>
</dbReference>
<evidence type="ECO:0000313" key="2">
    <source>
        <dbReference type="EMBL" id="MDT8898553.1"/>
    </source>
</evidence>
<dbReference type="SUPFAM" id="SSF53850">
    <property type="entry name" value="Periplasmic binding protein-like II"/>
    <property type="match status" value="1"/>
</dbReference>
<organism evidence="2 3">
    <name type="scientific">Thermanaerothrix solaris</name>
    <dbReference type="NCBI Taxonomy" id="3058434"/>
    <lineage>
        <taxon>Bacteria</taxon>
        <taxon>Bacillati</taxon>
        <taxon>Chloroflexota</taxon>
        <taxon>Anaerolineae</taxon>
        <taxon>Anaerolineales</taxon>
        <taxon>Anaerolineaceae</taxon>
        <taxon>Thermanaerothrix</taxon>
    </lineage>
</organism>
<dbReference type="InterPro" id="IPR015168">
    <property type="entry name" value="SsuA/THI5"/>
</dbReference>
<gene>
    <name evidence="2" type="ORF">QYE77_09755</name>
</gene>
<name>A0ABU3NNY2_9CHLR</name>
<evidence type="ECO:0000259" key="1">
    <source>
        <dbReference type="Pfam" id="PF09084"/>
    </source>
</evidence>
<dbReference type="PANTHER" id="PTHR31528">
    <property type="entry name" value="4-AMINO-5-HYDROXYMETHYL-2-METHYLPYRIMIDINE PHOSPHATE SYNTHASE THI11-RELATED"/>
    <property type="match status" value="1"/>
</dbReference>
<protein>
    <submittedName>
        <fullName evidence="2">ABC transporter substrate-binding protein</fullName>
    </submittedName>
</protein>
<dbReference type="Pfam" id="PF09084">
    <property type="entry name" value="NMT1"/>
    <property type="match status" value="1"/>
</dbReference>
<keyword evidence="3" id="KW-1185">Reference proteome</keyword>
<accession>A0ABU3NNY2</accession>